<evidence type="ECO:0000313" key="7">
    <source>
        <dbReference type="EMBL" id="JAT35228.1"/>
    </source>
</evidence>
<dbReference type="InterPro" id="IPR052224">
    <property type="entry name" value="THAP_domain_protein"/>
</dbReference>
<dbReference type="AlphaFoldDB" id="A0A1B6MH04"/>
<evidence type="ECO:0000256" key="1">
    <source>
        <dbReference type="ARBA" id="ARBA00022723"/>
    </source>
</evidence>
<proteinExistence type="predicted"/>
<dbReference type="InterPro" id="IPR006612">
    <property type="entry name" value="THAP_Znf"/>
</dbReference>
<accession>A0A1B6MH04</accession>
<protein>
    <recommendedName>
        <fullName evidence="6">THAP-type domain-containing protein</fullName>
    </recommendedName>
</protein>
<keyword evidence="4 5" id="KW-0238">DNA-binding</keyword>
<dbReference type="SMART" id="SM00692">
    <property type="entry name" value="DM3"/>
    <property type="match status" value="2"/>
</dbReference>
<evidence type="ECO:0000256" key="5">
    <source>
        <dbReference type="PROSITE-ProRule" id="PRU00309"/>
    </source>
</evidence>
<evidence type="ECO:0000256" key="2">
    <source>
        <dbReference type="ARBA" id="ARBA00022771"/>
    </source>
</evidence>
<dbReference type="PANTHER" id="PTHR46927">
    <property type="entry name" value="AGAP005574-PA"/>
    <property type="match status" value="1"/>
</dbReference>
<dbReference type="InterPro" id="IPR038441">
    <property type="entry name" value="THAP_Znf_sf"/>
</dbReference>
<gene>
    <name evidence="7" type="ORF">g.12947</name>
</gene>
<dbReference type="PANTHER" id="PTHR46927:SF3">
    <property type="entry name" value="THAP-TYPE DOMAIN-CONTAINING PROTEIN"/>
    <property type="match status" value="1"/>
</dbReference>
<keyword evidence="3" id="KW-0862">Zinc</keyword>
<dbReference type="GO" id="GO:0003677">
    <property type="term" value="F:DNA binding"/>
    <property type="evidence" value="ECO:0007669"/>
    <property type="project" value="UniProtKB-UniRule"/>
</dbReference>
<evidence type="ECO:0000259" key="6">
    <source>
        <dbReference type="PROSITE" id="PS50950"/>
    </source>
</evidence>
<organism evidence="7">
    <name type="scientific">Graphocephala atropunctata</name>
    <dbReference type="NCBI Taxonomy" id="36148"/>
    <lineage>
        <taxon>Eukaryota</taxon>
        <taxon>Metazoa</taxon>
        <taxon>Ecdysozoa</taxon>
        <taxon>Arthropoda</taxon>
        <taxon>Hexapoda</taxon>
        <taxon>Insecta</taxon>
        <taxon>Pterygota</taxon>
        <taxon>Neoptera</taxon>
        <taxon>Paraneoptera</taxon>
        <taxon>Hemiptera</taxon>
        <taxon>Auchenorrhyncha</taxon>
        <taxon>Membracoidea</taxon>
        <taxon>Cicadellidae</taxon>
        <taxon>Cicadellinae</taxon>
        <taxon>Cicadellini</taxon>
        <taxon>Graphocephala</taxon>
    </lineage>
</organism>
<feature type="domain" description="THAP-type" evidence="6">
    <location>
        <begin position="1"/>
        <end position="80"/>
    </location>
</feature>
<dbReference type="SMART" id="SM00980">
    <property type="entry name" value="THAP"/>
    <property type="match status" value="2"/>
</dbReference>
<name>A0A1B6MH04_9HEMI</name>
<keyword evidence="2 5" id="KW-0863">Zinc-finger</keyword>
<keyword evidence="1" id="KW-0479">Metal-binding</keyword>
<evidence type="ECO:0000256" key="3">
    <source>
        <dbReference type="ARBA" id="ARBA00022833"/>
    </source>
</evidence>
<dbReference type="SUPFAM" id="SSF57716">
    <property type="entry name" value="Glucocorticoid receptor-like (DNA-binding domain)"/>
    <property type="match status" value="2"/>
</dbReference>
<evidence type="ECO:0000256" key="4">
    <source>
        <dbReference type="ARBA" id="ARBA00023125"/>
    </source>
</evidence>
<dbReference type="Pfam" id="PF05485">
    <property type="entry name" value="THAP"/>
    <property type="match status" value="2"/>
</dbReference>
<sequence>MVMTCLYCGLVAKRSSKASFHSFPLKHPDRLKQWLNHMGFPPDFKVTQTMKLCSQHFEDKYIYRVNTSSNLKGDSIPTIFNVYKSACIFCKATKYTHQDRSFHKFPVDNNHLLQKWLTAIGPTDIDITKSTLLCSNHFDEDSFQSSCGNARRLKHNAVPSIFICREVPVHQLDPPSRSLLKKKTVRSENSLPTPANPCELNTSHELSTFHHLRQDPLTQSVGTQTTLPIEITTPVTCSEQRTSEDSHHIRHDHDYGNSTLISKRKMDAMKNKLLLARKTSKIQKQHISRMKNKIALLKDVVKQLRGILQDRICADE</sequence>
<dbReference type="PROSITE" id="PS50950">
    <property type="entry name" value="ZF_THAP"/>
    <property type="match status" value="2"/>
</dbReference>
<dbReference type="GO" id="GO:0008270">
    <property type="term" value="F:zinc ion binding"/>
    <property type="evidence" value="ECO:0007669"/>
    <property type="project" value="UniProtKB-KW"/>
</dbReference>
<dbReference type="EMBL" id="GEBQ01004749">
    <property type="protein sequence ID" value="JAT35228.1"/>
    <property type="molecule type" value="Transcribed_RNA"/>
</dbReference>
<dbReference type="Gene3D" id="6.20.210.20">
    <property type="entry name" value="THAP domain"/>
    <property type="match status" value="2"/>
</dbReference>
<feature type="domain" description="THAP-type" evidence="6">
    <location>
        <begin position="83"/>
        <end position="162"/>
    </location>
</feature>
<reference evidence="7" key="1">
    <citation type="submission" date="2015-11" db="EMBL/GenBank/DDBJ databases">
        <title>De novo transcriptome assembly of four potential Pierce s Disease insect vectors from Arizona vineyards.</title>
        <authorList>
            <person name="Tassone E.E."/>
        </authorList>
    </citation>
    <scope>NUCLEOTIDE SEQUENCE</scope>
</reference>